<dbReference type="Pfam" id="PF01810">
    <property type="entry name" value="LysE"/>
    <property type="match status" value="1"/>
</dbReference>
<dbReference type="EMBL" id="SHNN01000002">
    <property type="protein sequence ID" value="MCX2982026.1"/>
    <property type="molecule type" value="Genomic_DNA"/>
</dbReference>
<feature type="transmembrane region" description="Helical" evidence="6">
    <location>
        <begin position="178"/>
        <end position="196"/>
    </location>
</feature>
<gene>
    <name evidence="7" type="ORF">EYC98_14275</name>
</gene>
<feature type="transmembrane region" description="Helical" evidence="6">
    <location>
        <begin position="38"/>
        <end position="63"/>
    </location>
</feature>
<dbReference type="PANTHER" id="PTHR30086:SF20">
    <property type="entry name" value="ARGININE EXPORTER PROTEIN ARGO-RELATED"/>
    <property type="match status" value="1"/>
</dbReference>
<dbReference type="PANTHER" id="PTHR30086">
    <property type="entry name" value="ARGININE EXPORTER PROTEIN ARGO"/>
    <property type="match status" value="1"/>
</dbReference>
<dbReference type="InterPro" id="IPR001123">
    <property type="entry name" value="LeuE-type"/>
</dbReference>
<evidence type="ECO:0000256" key="2">
    <source>
        <dbReference type="ARBA" id="ARBA00022475"/>
    </source>
</evidence>
<feature type="transmembrane region" description="Helical" evidence="6">
    <location>
        <begin position="75"/>
        <end position="96"/>
    </location>
</feature>
<dbReference type="Proteomes" id="UP001143362">
    <property type="component" value="Unassembled WGS sequence"/>
</dbReference>
<sequence length="210" mass="23216">MELVFAIVIFAFSATITPGPNNIMMMASGVNFGIRSSLPHYFGICLGFPAMVALVGLGFGFIFEAYPVFHEVIKVVGIVYLIYLSWLIANSAPQALDSAERKPLSFLQAVLFQWVNPKAWIMATGAVATYTSAGEDIYAQVLLITAVFFAVLFPCVGSWLVFGVWLKKLLRDPLHQRLFNICMALLLLVSIAPIAYELVREYAVMAAFYL</sequence>
<organism evidence="7 8">
    <name type="scientific">Candidatus Litorirhabdus singularis</name>
    <dbReference type="NCBI Taxonomy" id="2518993"/>
    <lineage>
        <taxon>Bacteria</taxon>
        <taxon>Pseudomonadati</taxon>
        <taxon>Pseudomonadota</taxon>
        <taxon>Gammaproteobacteria</taxon>
        <taxon>Cellvibrionales</taxon>
        <taxon>Halieaceae</taxon>
        <taxon>Candidatus Litorirhabdus</taxon>
    </lineage>
</organism>
<evidence type="ECO:0000256" key="6">
    <source>
        <dbReference type="SAM" id="Phobius"/>
    </source>
</evidence>
<keyword evidence="5 6" id="KW-0472">Membrane</keyword>
<proteinExistence type="predicted"/>
<keyword evidence="4 6" id="KW-1133">Transmembrane helix</keyword>
<keyword evidence="8" id="KW-1185">Reference proteome</keyword>
<feature type="transmembrane region" description="Helical" evidence="6">
    <location>
        <begin position="137"/>
        <end position="166"/>
    </location>
</feature>
<keyword evidence="2" id="KW-1003">Cell membrane</keyword>
<name>A0ABT3TIB6_9GAMM</name>
<evidence type="ECO:0000256" key="4">
    <source>
        <dbReference type="ARBA" id="ARBA00022989"/>
    </source>
</evidence>
<comment type="caution">
    <text evidence="7">The sequence shown here is derived from an EMBL/GenBank/DDBJ whole genome shotgun (WGS) entry which is preliminary data.</text>
</comment>
<evidence type="ECO:0000256" key="5">
    <source>
        <dbReference type="ARBA" id="ARBA00023136"/>
    </source>
</evidence>
<reference evidence="7" key="1">
    <citation type="submission" date="2019-02" db="EMBL/GenBank/DDBJ databases">
        <authorList>
            <person name="Li S.-H."/>
        </authorList>
    </citation>
    <scope>NUCLEOTIDE SEQUENCE</scope>
    <source>
        <strain evidence="7">IMCC14734</strain>
    </source>
</reference>
<protein>
    <submittedName>
        <fullName evidence="7">LysE family translocator</fullName>
    </submittedName>
</protein>
<evidence type="ECO:0000256" key="1">
    <source>
        <dbReference type="ARBA" id="ARBA00004651"/>
    </source>
</evidence>
<accession>A0ABT3TIB6</accession>
<comment type="subcellular location">
    <subcellularLocation>
        <location evidence="1">Cell membrane</location>
        <topology evidence="1">Multi-pass membrane protein</topology>
    </subcellularLocation>
</comment>
<evidence type="ECO:0000256" key="3">
    <source>
        <dbReference type="ARBA" id="ARBA00022692"/>
    </source>
</evidence>
<evidence type="ECO:0000313" key="7">
    <source>
        <dbReference type="EMBL" id="MCX2982026.1"/>
    </source>
</evidence>
<evidence type="ECO:0000313" key="8">
    <source>
        <dbReference type="Proteomes" id="UP001143362"/>
    </source>
</evidence>
<keyword evidence="3 6" id="KW-0812">Transmembrane</keyword>